<keyword evidence="6 11" id="KW-0418">Kinase</keyword>
<dbReference type="Pfam" id="PF07730">
    <property type="entry name" value="HisKA_3"/>
    <property type="match status" value="1"/>
</dbReference>
<dbReference type="PANTHER" id="PTHR24421:SF10">
    <property type="entry name" value="NITRATE_NITRITE SENSOR PROTEIN NARQ"/>
    <property type="match status" value="1"/>
</dbReference>
<dbReference type="CDD" id="cd16917">
    <property type="entry name" value="HATPase_UhpB-NarQ-NarX-like"/>
    <property type="match status" value="1"/>
</dbReference>
<keyword evidence="9" id="KW-1133">Transmembrane helix</keyword>
<keyword evidence="8" id="KW-0902">Two-component regulatory system</keyword>
<keyword evidence="3" id="KW-0597">Phosphoprotein</keyword>
<dbReference type="GO" id="GO:0016301">
    <property type="term" value="F:kinase activity"/>
    <property type="evidence" value="ECO:0007669"/>
    <property type="project" value="UniProtKB-KW"/>
</dbReference>
<dbReference type="Gene3D" id="3.30.565.10">
    <property type="entry name" value="Histidine kinase-like ATPase, C-terminal domain"/>
    <property type="match status" value="1"/>
</dbReference>
<keyword evidence="9" id="KW-0472">Membrane</keyword>
<evidence type="ECO:0000313" key="12">
    <source>
        <dbReference type="Proteomes" id="UP001595833"/>
    </source>
</evidence>
<keyword evidence="9" id="KW-0812">Transmembrane</keyword>
<protein>
    <recommendedName>
        <fullName evidence="2">histidine kinase</fullName>
        <ecNumber evidence="2">2.7.13.3</ecNumber>
    </recommendedName>
</protein>
<keyword evidence="7" id="KW-0067">ATP-binding</keyword>
<keyword evidence="5" id="KW-0547">Nucleotide-binding</keyword>
<evidence type="ECO:0000256" key="4">
    <source>
        <dbReference type="ARBA" id="ARBA00022679"/>
    </source>
</evidence>
<dbReference type="InterPro" id="IPR050482">
    <property type="entry name" value="Sensor_HK_TwoCompSys"/>
</dbReference>
<dbReference type="SUPFAM" id="SSF55874">
    <property type="entry name" value="ATPase domain of HSP90 chaperone/DNA topoisomerase II/histidine kinase"/>
    <property type="match status" value="1"/>
</dbReference>
<evidence type="ECO:0000259" key="10">
    <source>
        <dbReference type="Pfam" id="PF07730"/>
    </source>
</evidence>
<evidence type="ECO:0000256" key="9">
    <source>
        <dbReference type="SAM" id="Phobius"/>
    </source>
</evidence>
<evidence type="ECO:0000256" key="5">
    <source>
        <dbReference type="ARBA" id="ARBA00022741"/>
    </source>
</evidence>
<dbReference type="InterPro" id="IPR011712">
    <property type="entry name" value="Sig_transdc_His_kin_sub3_dim/P"/>
</dbReference>
<dbReference type="InterPro" id="IPR036890">
    <property type="entry name" value="HATPase_C_sf"/>
</dbReference>
<evidence type="ECO:0000256" key="3">
    <source>
        <dbReference type="ARBA" id="ARBA00022553"/>
    </source>
</evidence>
<dbReference type="PANTHER" id="PTHR24421">
    <property type="entry name" value="NITRATE/NITRITE SENSOR PROTEIN NARX-RELATED"/>
    <property type="match status" value="1"/>
</dbReference>
<keyword evidence="4" id="KW-0808">Transferase</keyword>
<evidence type="ECO:0000256" key="6">
    <source>
        <dbReference type="ARBA" id="ARBA00022777"/>
    </source>
</evidence>
<dbReference type="Proteomes" id="UP001595833">
    <property type="component" value="Unassembled WGS sequence"/>
</dbReference>
<dbReference type="Gene3D" id="1.20.5.1930">
    <property type="match status" value="1"/>
</dbReference>
<evidence type="ECO:0000256" key="7">
    <source>
        <dbReference type="ARBA" id="ARBA00022840"/>
    </source>
</evidence>
<evidence type="ECO:0000256" key="2">
    <source>
        <dbReference type="ARBA" id="ARBA00012438"/>
    </source>
</evidence>
<name>A0ABV9Y151_9PSEU</name>
<feature type="transmembrane region" description="Helical" evidence="9">
    <location>
        <begin position="112"/>
        <end position="130"/>
    </location>
</feature>
<comment type="caution">
    <text evidence="11">The sequence shown here is derived from an EMBL/GenBank/DDBJ whole genome shotgun (WGS) entry which is preliminary data.</text>
</comment>
<feature type="transmembrane region" description="Helical" evidence="9">
    <location>
        <begin position="50"/>
        <end position="74"/>
    </location>
</feature>
<accession>A0ABV9Y151</accession>
<keyword evidence="12" id="KW-1185">Reference proteome</keyword>
<reference evidence="12" key="1">
    <citation type="journal article" date="2019" name="Int. J. Syst. Evol. Microbiol.">
        <title>The Global Catalogue of Microorganisms (GCM) 10K type strain sequencing project: providing services to taxonomists for standard genome sequencing and annotation.</title>
        <authorList>
            <consortium name="The Broad Institute Genomics Platform"/>
            <consortium name="The Broad Institute Genome Sequencing Center for Infectious Disease"/>
            <person name="Wu L."/>
            <person name="Ma J."/>
        </authorList>
    </citation>
    <scope>NUCLEOTIDE SEQUENCE [LARGE SCALE GENOMIC DNA]</scope>
    <source>
        <strain evidence="12">KCTC 12848</strain>
    </source>
</reference>
<sequence>MPGVGVLVAVVAIDWVGGGVLGGGVLSGGAPAWAAVAAFVLLVSSREPVVAFLLAVPVALASAGSFALLACTAYRAGRRLGSRRDLALVLGGTTAHLVALLTLLPVTAPGEAWVVLARVVALVGVPVLAGRHVRRERLLLAERERLGERLRIARDVHDSLGHLLGVVSVQAAALEVAPLPPEQRVVVRDIARAARAAVDELHTAVAALRAGGPGLERVDEVVARFRRAGLAVTVERSGAPRPLARAAAGDAAHRVCQEGLTNAAKHAPGAPVTLTFDWQPDALLLSVVNPGSGRRDAPPGTGLLGLSERVEAAGGLLRVHDGPDVFRVVAVLPLVPDPLGVVA</sequence>
<gene>
    <name evidence="11" type="ORF">ACFPFM_16920</name>
</gene>
<evidence type="ECO:0000256" key="8">
    <source>
        <dbReference type="ARBA" id="ARBA00023012"/>
    </source>
</evidence>
<evidence type="ECO:0000313" key="11">
    <source>
        <dbReference type="EMBL" id="MFC5055434.1"/>
    </source>
</evidence>
<proteinExistence type="predicted"/>
<dbReference type="EC" id="2.7.13.3" evidence="2"/>
<organism evidence="11 12">
    <name type="scientific">Saccharothrix xinjiangensis</name>
    <dbReference type="NCBI Taxonomy" id="204798"/>
    <lineage>
        <taxon>Bacteria</taxon>
        <taxon>Bacillati</taxon>
        <taxon>Actinomycetota</taxon>
        <taxon>Actinomycetes</taxon>
        <taxon>Pseudonocardiales</taxon>
        <taxon>Pseudonocardiaceae</taxon>
        <taxon>Saccharothrix</taxon>
    </lineage>
</organism>
<evidence type="ECO:0000256" key="1">
    <source>
        <dbReference type="ARBA" id="ARBA00000085"/>
    </source>
</evidence>
<feature type="transmembrane region" description="Helical" evidence="9">
    <location>
        <begin position="86"/>
        <end position="106"/>
    </location>
</feature>
<feature type="domain" description="Signal transduction histidine kinase subgroup 3 dimerisation and phosphoacceptor" evidence="10">
    <location>
        <begin position="148"/>
        <end position="210"/>
    </location>
</feature>
<dbReference type="EMBL" id="JBHSJB010000013">
    <property type="protein sequence ID" value="MFC5055434.1"/>
    <property type="molecule type" value="Genomic_DNA"/>
</dbReference>
<comment type="catalytic activity">
    <reaction evidence="1">
        <text>ATP + protein L-histidine = ADP + protein N-phospho-L-histidine.</text>
        <dbReference type="EC" id="2.7.13.3"/>
    </reaction>
</comment>
<dbReference type="RefSeq" id="WP_344038708.1">
    <property type="nucleotide sequence ID" value="NZ_BAAAKE010000012.1"/>
</dbReference>